<gene>
    <name evidence="2" type="ORF">YALI1_E15625g</name>
</gene>
<dbReference type="Proteomes" id="UP000182444">
    <property type="component" value="Chromosome 1E"/>
</dbReference>
<feature type="region of interest" description="Disordered" evidence="1">
    <location>
        <begin position="220"/>
        <end position="280"/>
    </location>
</feature>
<dbReference type="OrthoDB" id="6105938at2759"/>
<dbReference type="Pfam" id="PF13639">
    <property type="entry name" value="zf-RING_2"/>
    <property type="match status" value="1"/>
</dbReference>
<evidence type="ECO:0000256" key="1">
    <source>
        <dbReference type="SAM" id="MobiDB-lite"/>
    </source>
</evidence>
<dbReference type="Gene3D" id="3.30.40.10">
    <property type="entry name" value="Zinc/RING finger domain, C3HC4 (zinc finger)"/>
    <property type="match status" value="1"/>
</dbReference>
<dbReference type="SMART" id="SM00184">
    <property type="entry name" value="RING"/>
    <property type="match status" value="1"/>
</dbReference>
<dbReference type="eggNOG" id="KOG2177">
    <property type="taxonomic scope" value="Eukaryota"/>
</dbReference>
<dbReference type="GO" id="GO:0061630">
    <property type="term" value="F:ubiquitin protein ligase activity"/>
    <property type="evidence" value="ECO:0007669"/>
    <property type="project" value="TreeGrafter"/>
</dbReference>
<dbReference type="PROSITE" id="PS50089">
    <property type="entry name" value="ZF_RING_2"/>
    <property type="match status" value="1"/>
</dbReference>
<evidence type="ECO:0000313" key="2">
    <source>
        <dbReference type="EMBL" id="AOW05336.1"/>
    </source>
</evidence>
<dbReference type="PROSITE" id="PS00518">
    <property type="entry name" value="ZF_RING_1"/>
    <property type="match status" value="1"/>
</dbReference>
<reference evidence="2 3" key="1">
    <citation type="journal article" date="2016" name="PLoS ONE">
        <title>Sequence Assembly of Yarrowia lipolytica Strain W29/CLIB89 Shows Transposable Element Diversity.</title>
        <authorList>
            <person name="Magnan C."/>
            <person name="Yu J."/>
            <person name="Chang I."/>
            <person name="Jahn E."/>
            <person name="Kanomata Y."/>
            <person name="Wu J."/>
            <person name="Zeller M."/>
            <person name="Oakes M."/>
            <person name="Baldi P."/>
            <person name="Sandmeyer S."/>
        </authorList>
    </citation>
    <scope>NUCLEOTIDE SEQUENCE [LARGE SCALE GENOMIC DNA]</scope>
    <source>
        <strain evidence="3">CLIB89(W29)</strain>
    </source>
</reference>
<feature type="compositionally biased region" description="Basic and acidic residues" evidence="1">
    <location>
        <begin position="220"/>
        <end position="232"/>
    </location>
</feature>
<dbReference type="PANTHER" id="PTHR15898:SF13">
    <property type="entry name" value="BIFUNCTIONAL APOPTOSIS REGULATOR"/>
    <property type="match status" value="1"/>
</dbReference>
<protein>
    <submittedName>
        <fullName evidence="2">Uncharacterized protein</fullName>
    </submittedName>
</protein>
<sequence length="334" mass="37573">MSDNLNVTALSRAYTQTQCVSLLSQIADSVTCIVCQELMCLPCVLECGHSYCYDCISTWFTKVNTCPSCRKECHKKPHISHAAAGISKAIIAAIIETDPSRKAEYDELMQRQTEEYKRDLSIHNSMLPGLFSDSEDGSDFQFDASLASALDIETHEGGFDSDELSDSGSEMMYGVPGNIHWLDRQGQRHYLDWGTTINHIIMQSYYRHRVEVSIRAVSDTTEHTEQYHDAPDSHYAPRTPTEEFHDARPSRRHIPERVMIERPPRRNSPPSEHVPPVETPDISLGVRHAIKWITVEPTKLTIGVANGDEKTFTRVVDAHINGSRGSDSEGYFSS</sequence>
<evidence type="ECO:0000313" key="3">
    <source>
        <dbReference type="Proteomes" id="UP000182444"/>
    </source>
</evidence>
<dbReference type="KEGG" id="yli:2912843"/>
<dbReference type="GeneID" id="2912843"/>
<organism evidence="2 3">
    <name type="scientific">Yarrowia lipolytica</name>
    <name type="common">Candida lipolytica</name>
    <dbReference type="NCBI Taxonomy" id="4952"/>
    <lineage>
        <taxon>Eukaryota</taxon>
        <taxon>Fungi</taxon>
        <taxon>Dikarya</taxon>
        <taxon>Ascomycota</taxon>
        <taxon>Saccharomycotina</taxon>
        <taxon>Dipodascomycetes</taxon>
        <taxon>Dipodascales</taxon>
        <taxon>Dipodascales incertae sedis</taxon>
        <taxon>Yarrowia</taxon>
    </lineage>
</organism>
<dbReference type="VEuPathDB" id="FungiDB:YALI0_E12639g"/>
<dbReference type="GO" id="GO:0005634">
    <property type="term" value="C:nucleus"/>
    <property type="evidence" value="ECO:0007669"/>
    <property type="project" value="TreeGrafter"/>
</dbReference>
<dbReference type="AlphaFoldDB" id="A0A1D8NI68"/>
<feature type="compositionally biased region" description="Basic and acidic residues" evidence="1">
    <location>
        <begin position="240"/>
        <end position="264"/>
    </location>
</feature>
<dbReference type="GO" id="GO:0043161">
    <property type="term" value="P:proteasome-mediated ubiquitin-dependent protein catabolic process"/>
    <property type="evidence" value="ECO:0007669"/>
    <property type="project" value="TreeGrafter"/>
</dbReference>
<dbReference type="RefSeq" id="XP_503872.2">
    <property type="nucleotide sequence ID" value="XM_503872.3"/>
</dbReference>
<proteinExistence type="predicted"/>
<dbReference type="EMBL" id="CP017557">
    <property type="protein sequence ID" value="AOW05336.1"/>
    <property type="molecule type" value="Genomic_DNA"/>
</dbReference>
<dbReference type="InterPro" id="IPR017907">
    <property type="entry name" value="Znf_RING_CS"/>
</dbReference>
<accession>A0A1D8NI68</accession>
<dbReference type="InterPro" id="IPR013083">
    <property type="entry name" value="Znf_RING/FYVE/PHD"/>
</dbReference>
<dbReference type="InterPro" id="IPR001841">
    <property type="entry name" value="Znf_RING"/>
</dbReference>
<name>A0A1D8NI68_YARLL</name>
<dbReference type="VEuPathDB" id="FungiDB:YALI1_E15625g"/>
<dbReference type="PANTHER" id="PTHR15898">
    <property type="entry name" value="BIFUNCTIONAL APOPTOSIS REGULATOR"/>
    <property type="match status" value="1"/>
</dbReference>
<dbReference type="SUPFAM" id="SSF57850">
    <property type="entry name" value="RING/U-box"/>
    <property type="match status" value="1"/>
</dbReference>